<proteinExistence type="predicted"/>
<dbReference type="EMBL" id="JACU01000010">
    <property type="protein sequence ID" value="KMS52023.1"/>
    <property type="molecule type" value="Genomic_DNA"/>
</dbReference>
<protein>
    <recommendedName>
        <fullName evidence="3">Cupin</fullName>
    </recommendedName>
</protein>
<dbReference type="OrthoDB" id="7618523at2"/>
<comment type="caution">
    <text evidence="1">The sequence shown here is derived from an EMBL/GenBank/DDBJ whole genome shotgun (WGS) entry which is preliminary data.</text>
</comment>
<dbReference type="Proteomes" id="UP000052268">
    <property type="component" value="Unassembled WGS sequence"/>
</dbReference>
<dbReference type="PATRIC" id="fig|1114963.3.peg.4211"/>
<evidence type="ECO:0000313" key="2">
    <source>
        <dbReference type="Proteomes" id="UP000052268"/>
    </source>
</evidence>
<name>A0A0J7XLR3_9SPHN</name>
<sequence>MTGSTQTPATFQIFRAADAKGLMEEGCMSIEPFTPVQRAGMDKLVGAGFLDGEEVRVLCNLPGFSLTHVWFKKDYPLPLHSHDTDCLYYIIAGSLRLGTEDLGPRDTVFIPAGVPYTYKPGPDGAELLEFRHASHFNFVNLAKGAAFWDKAAEIAASRHEEWKTAVPPTLNTAPAGA</sequence>
<reference evidence="1 2" key="1">
    <citation type="journal article" date="2015" name="G3 (Bethesda)">
        <title>Insights into Ongoing Evolution of the Hexachlorocyclohexane Catabolic Pathway from Comparative Genomics of Ten Sphingomonadaceae Strains.</title>
        <authorList>
            <person name="Pearce S.L."/>
            <person name="Oakeshott J.G."/>
            <person name="Pandey G."/>
        </authorList>
    </citation>
    <scope>NUCLEOTIDE SEQUENCE [LARGE SCALE GENOMIC DNA]</scope>
    <source>
        <strain evidence="1 2">LL02</strain>
    </source>
</reference>
<gene>
    <name evidence="1" type="ORF">V474_02940</name>
</gene>
<dbReference type="SUPFAM" id="SSF51182">
    <property type="entry name" value="RmlC-like cupins"/>
    <property type="match status" value="1"/>
</dbReference>
<dbReference type="AlphaFoldDB" id="A0A0J7XLR3"/>
<dbReference type="Gene3D" id="2.60.120.10">
    <property type="entry name" value="Jelly Rolls"/>
    <property type="match status" value="1"/>
</dbReference>
<organism evidence="1 2">
    <name type="scientific">Novosphingobium barchaimii LL02</name>
    <dbReference type="NCBI Taxonomy" id="1114963"/>
    <lineage>
        <taxon>Bacteria</taxon>
        <taxon>Pseudomonadati</taxon>
        <taxon>Pseudomonadota</taxon>
        <taxon>Alphaproteobacteria</taxon>
        <taxon>Sphingomonadales</taxon>
        <taxon>Sphingomonadaceae</taxon>
        <taxon>Novosphingobium</taxon>
    </lineage>
</organism>
<keyword evidence="2" id="KW-1185">Reference proteome</keyword>
<evidence type="ECO:0008006" key="3">
    <source>
        <dbReference type="Google" id="ProtNLM"/>
    </source>
</evidence>
<dbReference type="InterPro" id="IPR014710">
    <property type="entry name" value="RmlC-like_jellyroll"/>
</dbReference>
<accession>A0A0J7XLR3</accession>
<dbReference type="RefSeq" id="WP_059153176.1">
    <property type="nucleotide sequence ID" value="NZ_KQ130457.1"/>
</dbReference>
<evidence type="ECO:0000313" key="1">
    <source>
        <dbReference type="EMBL" id="KMS52023.1"/>
    </source>
</evidence>
<dbReference type="InterPro" id="IPR011051">
    <property type="entry name" value="RmlC_Cupin_sf"/>
</dbReference>